<proteinExistence type="predicted"/>
<protein>
    <submittedName>
        <fullName evidence="2">Uncharacterized protein</fullName>
    </submittedName>
</protein>
<organism evidence="2 3">
    <name type="scientific">Colletotrichum tofieldiae</name>
    <dbReference type="NCBI Taxonomy" id="708197"/>
    <lineage>
        <taxon>Eukaryota</taxon>
        <taxon>Fungi</taxon>
        <taxon>Dikarya</taxon>
        <taxon>Ascomycota</taxon>
        <taxon>Pezizomycotina</taxon>
        <taxon>Sordariomycetes</taxon>
        <taxon>Hypocreomycetidae</taxon>
        <taxon>Glomerellales</taxon>
        <taxon>Glomerellaceae</taxon>
        <taxon>Colletotrichum</taxon>
        <taxon>Colletotrichum spaethianum species complex</taxon>
    </lineage>
</organism>
<keyword evidence="1" id="KW-1133">Transmembrane helix</keyword>
<comment type="caution">
    <text evidence="2">The sequence shown here is derived from an EMBL/GenBank/DDBJ whole genome shotgun (WGS) entry which is preliminary data.</text>
</comment>
<reference evidence="2 3" key="1">
    <citation type="submission" date="2015-06" db="EMBL/GenBank/DDBJ databases">
        <title>Survival trade-offs in plant roots during colonization by closely related pathogenic and mutualistic fungi.</title>
        <authorList>
            <person name="Hacquard S."/>
            <person name="Kracher B."/>
            <person name="Hiruma K."/>
            <person name="Weinman A."/>
            <person name="Muench P."/>
            <person name="Garrido Oter R."/>
            <person name="Ver Loren van Themaat E."/>
            <person name="Dallerey J.-F."/>
            <person name="Damm U."/>
            <person name="Henrissat B."/>
            <person name="Lespinet O."/>
            <person name="Thon M."/>
            <person name="Kemen E."/>
            <person name="McHardy A.C."/>
            <person name="Schulze-Lefert P."/>
            <person name="O'Connell R.J."/>
        </authorList>
    </citation>
    <scope>NUCLEOTIDE SEQUENCE [LARGE SCALE GENOMIC DNA]</scope>
    <source>
        <strain evidence="2 3">0861</strain>
    </source>
</reference>
<dbReference type="AlphaFoldDB" id="A0A166NAQ6"/>
<evidence type="ECO:0000313" key="3">
    <source>
        <dbReference type="Proteomes" id="UP000076552"/>
    </source>
</evidence>
<evidence type="ECO:0000313" key="2">
    <source>
        <dbReference type="EMBL" id="KZL65482.1"/>
    </source>
</evidence>
<gene>
    <name evidence="2" type="ORF">CT0861_04296</name>
</gene>
<feature type="transmembrane region" description="Helical" evidence="1">
    <location>
        <begin position="36"/>
        <end position="59"/>
    </location>
</feature>
<sequence length="99" mass="10188">MQFSYILIAGLATTVSNVFAAHVRIASNGESRGIGTWLTSSSVGLEVATALTAAGVARMDMRLAIAKRRTSGPSGAMMSTTCDADCCNTLNGWGTGCPK</sequence>
<accession>A0A166NAQ6</accession>
<keyword evidence="1" id="KW-0812">Transmembrane</keyword>
<evidence type="ECO:0000256" key="1">
    <source>
        <dbReference type="SAM" id="Phobius"/>
    </source>
</evidence>
<keyword evidence="3" id="KW-1185">Reference proteome</keyword>
<dbReference type="EMBL" id="LFIV01000219">
    <property type="protein sequence ID" value="KZL65482.1"/>
    <property type="molecule type" value="Genomic_DNA"/>
</dbReference>
<dbReference type="Proteomes" id="UP000076552">
    <property type="component" value="Unassembled WGS sequence"/>
</dbReference>
<name>A0A166NAQ6_9PEZI</name>
<keyword evidence="1" id="KW-0472">Membrane</keyword>